<evidence type="ECO:0000313" key="9">
    <source>
        <dbReference type="EMBL" id="ALC15067.1"/>
    </source>
</evidence>
<evidence type="ECO:0000259" key="8">
    <source>
        <dbReference type="Pfam" id="PF00361"/>
    </source>
</evidence>
<feature type="domain" description="NADH:quinone oxidoreductase/Mrp antiporter transmembrane" evidence="8">
    <location>
        <begin position="134"/>
        <end position="428"/>
    </location>
</feature>
<dbReference type="OrthoDB" id="9805769at2"/>
<dbReference type="Pfam" id="PF00361">
    <property type="entry name" value="Proton_antipo_M"/>
    <property type="match status" value="1"/>
</dbReference>
<feature type="transmembrane region" description="Helical" evidence="7">
    <location>
        <begin position="141"/>
        <end position="158"/>
    </location>
</feature>
<dbReference type="RefSeq" id="WP_053549305.1">
    <property type="nucleotide sequence ID" value="NZ_CP010802.1"/>
</dbReference>
<dbReference type="InterPro" id="IPR003918">
    <property type="entry name" value="NADH_UbQ_OxRdtase"/>
</dbReference>
<dbReference type="PANTHER" id="PTHR43507:SF1">
    <property type="entry name" value="NADH-UBIQUINONE OXIDOREDUCTASE CHAIN 4"/>
    <property type="match status" value="1"/>
</dbReference>
<dbReference type="PATRIC" id="fig|1603606.3.peg.296"/>
<dbReference type="GO" id="GO:0003954">
    <property type="term" value="F:NADH dehydrogenase activity"/>
    <property type="evidence" value="ECO:0007669"/>
    <property type="project" value="TreeGrafter"/>
</dbReference>
<dbReference type="Proteomes" id="UP000057158">
    <property type="component" value="Chromosome"/>
</dbReference>
<dbReference type="GO" id="GO:0042773">
    <property type="term" value="P:ATP synthesis coupled electron transport"/>
    <property type="evidence" value="ECO:0007669"/>
    <property type="project" value="InterPro"/>
</dbReference>
<dbReference type="AlphaFoldDB" id="A0A0M4D6T0"/>
<accession>A0A0M4D6T0</accession>
<dbReference type="STRING" id="1603606.DSOUD_0267"/>
<feature type="transmembrane region" description="Helical" evidence="7">
    <location>
        <begin position="30"/>
        <end position="51"/>
    </location>
</feature>
<dbReference type="InterPro" id="IPR001750">
    <property type="entry name" value="ND/Mrp_TM"/>
</dbReference>
<dbReference type="GO" id="GO:0048039">
    <property type="term" value="F:ubiquinone binding"/>
    <property type="evidence" value="ECO:0007669"/>
    <property type="project" value="TreeGrafter"/>
</dbReference>
<dbReference type="InterPro" id="IPR010227">
    <property type="entry name" value="NADH_Q_OxRdtase_chainM/4"/>
</dbReference>
<dbReference type="EMBL" id="CP010802">
    <property type="protein sequence ID" value="ALC15067.1"/>
    <property type="molecule type" value="Genomic_DNA"/>
</dbReference>
<gene>
    <name evidence="9" type="primary">nuoM-1</name>
    <name evidence="9" type="ORF">DSOUD_0267</name>
</gene>
<dbReference type="NCBIfam" id="NF004500">
    <property type="entry name" value="PRK05846.1-4"/>
    <property type="match status" value="1"/>
</dbReference>
<feature type="transmembrane region" description="Helical" evidence="7">
    <location>
        <begin position="311"/>
        <end position="330"/>
    </location>
</feature>
<evidence type="ECO:0000256" key="2">
    <source>
        <dbReference type="ARBA" id="ARBA00009025"/>
    </source>
</evidence>
<feature type="transmembrane region" description="Helical" evidence="7">
    <location>
        <begin position="6"/>
        <end position="23"/>
    </location>
</feature>
<evidence type="ECO:0000256" key="1">
    <source>
        <dbReference type="ARBA" id="ARBA00004127"/>
    </source>
</evidence>
<feature type="transmembrane region" description="Helical" evidence="7">
    <location>
        <begin position="212"/>
        <end position="230"/>
    </location>
</feature>
<comment type="similarity">
    <text evidence="2">Belongs to the complex I subunit 4 family.</text>
</comment>
<dbReference type="PANTHER" id="PTHR43507">
    <property type="entry name" value="NADH-UBIQUINONE OXIDOREDUCTASE CHAIN 4"/>
    <property type="match status" value="1"/>
</dbReference>
<evidence type="ECO:0000256" key="4">
    <source>
        <dbReference type="ARBA" id="ARBA00022989"/>
    </source>
</evidence>
<dbReference type="NCBIfam" id="NF004499">
    <property type="entry name" value="PRK05846.1-3"/>
    <property type="match status" value="1"/>
</dbReference>
<feature type="transmembrane region" description="Helical" evidence="7">
    <location>
        <begin position="283"/>
        <end position="304"/>
    </location>
</feature>
<evidence type="ECO:0000313" key="10">
    <source>
        <dbReference type="Proteomes" id="UP000057158"/>
    </source>
</evidence>
<name>A0A0M4D6T0_9BACT</name>
<feature type="transmembrane region" description="Helical" evidence="7">
    <location>
        <begin position="251"/>
        <end position="271"/>
    </location>
</feature>
<evidence type="ECO:0000256" key="6">
    <source>
        <dbReference type="RuleBase" id="RU000320"/>
    </source>
</evidence>
<feature type="transmembrane region" description="Helical" evidence="7">
    <location>
        <begin position="342"/>
        <end position="361"/>
    </location>
</feature>
<dbReference type="GO" id="GO:0016020">
    <property type="term" value="C:membrane"/>
    <property type="evidence" value="ECO:0007669"/>
    <property type="project" value="UniProtKB-SubCell"/>
</dbReference>
<feature type="transmembrane region" description="Helical" evidence="7">
    <location>
        <begin position="87"/>
        <end position="110"/>
    </location>
</feature>
<feature type="transmembrane region" description="Helical" evidence="7">
    <location>
        <begin position="457"/>
        <end position="477"/>
    </location>
</feature>
<dbReference type="GO" id="GO:0012505">
    <property type="term" value="C:endomembrane system"/>
    <property type="evidence" value="ECO:0007669"/>
    <property type="project" value="UniProtKB-SubCell"/>
</dbReference>
<evidence type="ECO:0000256" key="5">
    <source>
        <dbReference type="ARBA" id="ARBA00023136"/>
    </source>
</evidence>
<dbReference type="KEGG" id="des:DSOUD_0267"/>
<reference evidence="9 10" key="1">
    <citation type="submission" date="2015-07" db="EMBL/GenBank/DDBJ databases">
        <title>Isolation and Genomic Characterization of a Novel Halophilic Metal-Reducing Deltaproteobacterium from the Deep Subsurface.</title>
        <authorList>
            <person name="Badalamenti J.P."/>
            <person name="Summers Z.M."/>
            <person name="Gralnick J.A."/>
            <person name="Bond D.R."/>
        </authorList>
    </citation>
    <scope>NUCLEOTIDE SEQUENCE [LARGE SCALE GENOMIC DNA]</scope>
    <source>
        <strain evidence="9 10">WTL</strain>
    </source>
</reference>
<keyword evidence="10" id="KW-1185">Reference proteome</keyword>
<sequence>MSQHLLSWMTFLPLLGLLVLLFIPRDNGGLLKGITLVVTIITFFVSLPLAFDDVFKTSAAMQYTEFVPWISVGSYFQMNYNIGIDGISLWLVLLTTFIMPIAVLSTWNAVDKNIKGFMALLLLLETAMLGAFIALDLFLFYIFWELMLIPMYFMIGIWGGKNRIYAAIKFFIYTAVGSLLMLVAIMYIYYAAVQSGVAMDGFSIAHFYDLNIPAHLQTWLFLAFAFSFAIKVPMFPVHTWLPDAHTEAPTAGSVILAAIMLKMGTYGYIRFAMPLFPEATHQFIPYLSLLAVIGIIYGALVAMMQDDVKKLVAYSSVSHLGFVMLGIFALNMQGLSGGMLQMVNHGISTGALFLIVGFIYERRHTRAIADFGGLAKVMPVFATIFMIITFSSIGLPGTNGFVGEFLILLGAFESELRWFAVFATTGVIFAAVYMLWMFQRVMFGELKNPANEKLKDLSLREVVIMIPLLVFVFWIGVYPNTFLEKMNPSMEQLMEQVNGKHQVASVEQVNHHQVDVK</sequence>
<keyword evidence="4 7" id="KW-1133">Transmembrane helix</keyword>
<protein>
    <submittedName>
        <fullName evidence="9">NADH dehydrogenase subunit M</fullName>
    </submittedName>
</protein>
<keyword evidence="3 6" id="KW-0812">Transmembrane</keyword>
<dbReference type="GO" id="GO:0008137">
    <property type="term" value="F:NADH dehydrogenase (ubiquinone) activity"/>
    <property type="evidence" value="ECO:0007669"/>
    <property type="project" value="InterPro"/>
</dbReference>
<dbReference type="GO" id="GO:0015990">
    <property type="term" value="P:electron transport coupled proton transport"/>
    <property type="evidence" value="ECO:0007669"/>
    <property type="project" value="TreeGrafter"/>
</dbReference>
<comment type="subcellular location">
    <subcellularLocation>
        <location evidence="1">Endomembrane system</location>
        <topology evidence="1">Multi-pass membrane protein</topology>
    </subcellularLocation>
    <subcellularLocation>
        <location evidence="6">Membrane</location>
        <topology evidence="6">Multi-pass membrane protein</topology>
    </subcellularLocation>
</comment>
<dbReference type="PRINTS" id="PR01437">
    <property type="entry name" value="NUOXDRDTASE4"/>
</dbReference>
<feature type="transmembrane region" description="Helical" evidence="7">
    <location>
        <begin position="373"/>
        <end position="396"/>
    </location>
</feature>
<feature type="transmembrane region" description="Helical" evidence="7">
    <location>
        <begin position="117"/>
        <end position="135"/>
    </location>
</feature>
<evidence type="ECO:0000256" key="3">
    <source>
        <dbReference type="ARBA" id="ARBA00022692"/>
    </source>
</evidence>
<feature type="transmembrane region" description="Helical" evidence="7">
    <location>
        <begin position="170"/>
        <end position="192"/>
    </location>
</feature>
<organism evidence="9 10">
    <name type="scientific">Desulfuromonas soudanensis</name>
    <dbReference type="NCBI Taxonomy" id="1603606"/>
    <lineage>
        <taxon>Bacteria</taxon>
        <taxon>Pseudomonadati</taxon>
        <taxon>Thermodesulfobacteriota</taxon>
        <taxon>Desulfuromonadia</taxon>
        <taxon>Desulfuromonadales</taxon>
        <taxon>Desulfuromonadaceae</taxon>
        <taxon>Desulfuromonas</taxon>
    </lineage>
</organism>
<proteinExistence type="inferred from homology"/>
<evidence type="ECO:0000256" key="7">
    <source>
        <dbReference type="SAM" id="Phobius"/>
    </source>
</evidence>
<feature type="transmembrane region" description="Helical" evidence="7">
    <location>
        <begin position="416"/>
        <end position="436"/>
    </location>
</feature>
<dbReference type="NCBIfam" id="TIGR01972">
    <property type="entry name" value="NDH_I_M"/>
    <property type="match status" value="1"/>
</dbReference>
<keyword evidence="5 7" id="KW-0472">Membrane</keyword>